<proteinExistence type="predicted"/>
<accession>A0ABS0YIL9</accession>
<gene>
    <name evidence="2" type="ORF">JFN91_18375</name>
</gene>
<reference evidence="2 3" key="1">
    <citation type="submission" date="2020-12" db="EMBL/GenBank/DDBJ databases">
        <title>Geomonas sp. Red421, isolated from paddy soil.</title>
        <authorList>
            <person name="Xu Z."/>
            <person name="Zhang Z."/>
            <person name="Masuda Y."/>
            <person name="Itoh H."/>
            <person name="Senoo K."/>
        </authorList>
    </citation>
    <scope>NUCLEOTIDE SEQUENCE [LARGE SCALE GENOMIC DNA]</scope>
    <source>
        <strain evidence="2 3">Red421</strain>
    </source>
</reference>
<feature type="domain" description="BioF2-like acetyltransferase" evidence="1">
    <location>
        <begin position="173"/>
        <end position="316"/>
    </location>
</feature>
<protein>
    <submittedName>
        <fullName evidence="2">GNAT family N-acetyltransferase</fullName>
    </submittedName>
</protein>
<dbReference type="InterPro" id="IPR038740">
    <property type="entry name" value="BioF2-like_GNAT_dom"/>
</dbReference>
<dbReference type="SUPFAM" id="SSF55729">
    <property type="entry name" value="Acyl-CoA N-acyltransferases (Nat)"/>
    <property type="match status" value="1"/>
</dbReference>
<evidence type="ECO:0000313" key="2">
    <source>
        <dbReference type="EMBL" id="MBJ6752187.1"/>
    </source>
</evidence>
<organism evidence="2 3">
    <name type="scientific">Geomonas anaerohicana</name>
    <dbReference type="NCBI Taxonomy" id="2798583"/>
    <lineage>
        <taxon>Bacteria</taxon>
        <taxon>Pseudomonadati</taxon>
        <taxon>Thermodesulfobacteriota</taxon>
        <taxon>Desulfuromonadia</taxon>
        <taxon>Geobacterales</taxon>
        <taxon>Geobacteraceae</taxon>
        <taxon>Geomonas</taxon>
    </lineage>
</organism>
<dbReference type="InterPro" id="IPR016181">
    <property type="entry name" value="Acyl_CoA_acyltransferase"/>
</dbReference>
<evidence type="ECO:0000259" key="1">
    <source>
        <dbReference type="Pfam" id="PF13480"/>
    </source>
</evidence>
<evidence type="ECO:0000313" key="3">
    <source>
        <dbReference type="Proteomes" id="UP000614714"/>
    </source>
</evidence>
<dbReference type="Pfam" id="PF13480">
    <property type="entry name" value="Acetyltransf_6"/>
    <property type="match status" value="1"/>
</dbReference>
<keyword evidence="3" id="KW-1185">Reference proteome</keyword>
<sequence length="361" mass="41811">MQFEVIDNEKRLLELGPEWEALERRSPVHLFQNHRLLVDWYLCAGKVSGAVPAVVVGREAGELRAVFPGCIIAKGGVRILTWLGGFFIVDYGDVLFDPACSAPVVEFLREALRLLKKHSGYHVGYFHNMRHDAVAYPYFSREFRLFRGDVAPFIELQGDFEPYLDSLKRFRKKQKSDTLRQIKRLEELGELAFTVVPGAEPRSQEVLEAFLEQKRWRFQVSGVHGVLFKPGYEEFYREEVRGNPNVHLCCLTLNGEVIATHLGYLYKNRLYFVMPTYDHRYGKYSPGRVLTYYLIRHCFDQGVEFFDFCIGPEEYKYEWTDRDVPITSFVSDDIAGRLFLGIKKAKIKADELLKRVKGVKG</sequence>
<dbReference type="Proteomes" id="UP000614714">
    <property type="component" value="Unassembled WGS sequence"/>
</dbReference>
<dbReference type="RefSeq" id="WP_199390605.1">
    <property type="nucleotide sequence ID" value="NZ_JAEMHL010000012.1"/>
</dbReference>
<name>A0ABS0YIL9_9BACT</name>
<dbReference type="Gene3D" id="3.40.630.30">
    <property type="match status" value="1"/>
</dbReference>
<comment type="caution">
    <text evidence="2">The sequence shown here is derived from an EMBL/GenBank/DDBJ whole genome shotgun (WGS) entry which is preliminary data.</text>
</comment>
<dbReference type="EMBL" id="JAEMHL010000012">
    <property type="protein sequence ID" value="MBJ6752187.1"/>
    <property type="molecule type" value="Genomic_DNA"/>
</dbReference>